<evidence type="ECO:0000256" key="3">
    <source>
        <dbReference type="ARBA" id="ARBA00022490"/>
    </source>
</evidence>
<name>A0AAN6EVL6_EXODE</name>
<dbReference type="InterPro" id="IPR027413">
    <property type="entry name" value="GROEL-like_equatorial_sf"/>
</dbReference>
<dbReference type="PRINTS" id="PR00304">
    <property type="entry name" value="TCOMPLEXTCP1"/>
</dbReference>
<dbReference type="InterPro" id="IPR027410">
    <property type="entry name" value="TCP-1-like_intermed_sf"/>
</dbReference>
<keyword evidence="4 8" id="KW-0547">Nucleotide-binding</keyword>
<evidence type="ECO:0000256" key="9">
    <source>
        <dbReference type="SAM" id="MobiDB-lite"/>
    </source>
</evidence>
<dbReference type="Gene3D" id="3.30.260.10">
    <property type="entry name" value="TCP-1-like chaperonin intermediate domain"/>
    <property type="match status" value="1"/>
</dbReference>
<keyword evidence="3" id="KW-0963">Cytoplasm</keyword>
<dbReference type="GO" id="GO:0016887">
    <property type="term" value="F:ATP hydrolysis activity"/>
    <property type="evidence" value="ECO:0007669"/>
    <property type="project" value="InterPro"/>
</dbReference>
<comment type="subcellular location">
    <subcellularLocation>
        <location evidence="1">Cytoplasm</location>
    </subcellularLocation>
</comment>
<dbReference type="InterPro" id="IPR002194">
    <property type="entry name" value="Chaperonin_TCP-1_CS"/>
</dbReference>
<dbReference type="FunFam" id="3.50.7.10:FF:000008">
    <property type="entry name" value="T-complex protein 1 subunit theta"/>
    <property type="match status" value="1"/>
</dbReference>
<organism evidence="10 11">
    <name type="scientific">Exophiala dermatitidis</name>
    <name type="common">Black yeast-like fungus</name>
    <name type="synonym">Wangiella dermatitidis</name>
    <dbReference type="NCBI Taxonomy" id="5970"/>
    <lineage>
        <taxon>Eukaryota</taxon>
        <taxon>Fungi</taxon>
        <taxon>Dikarya</taxon>
        <taxon>Ascomycota</taxon>
        <taxon>Pezizomycotina</taxon>
        <taxon>Eurotiomycetes</taxon>
        <taxon>Chaetothyriomycetidae</taxon>
        <taxon>Chaetothyriales</taxon>
        <taxon>Herpotrichiellaceae</taxon>
        <taxon>Exophiala</taxon>
    </lineage>
</organism>
<evidence type="ECO:0000313" key="10">
    <source>
        <dbReference type="EMBL" id="KAJ8991539.1"/>
    </source>
</evidence>
<reference evidence="10" key="1">
    <citation type="submission" date="2023-01" db="EMBL/GenBank/DDBJ databases">
        <title>Exophiala dermititidis isolated from Cystic Fibrosis Patient.</title>
        <authorList>
            <person name="Kurbessoian T."/>
            <person name="Crocker A."/>
            <person name="Murante D."/>
            <person name="Hogan D.A."/>
            <person name="Stajich J.E."/>
        </authorList>
    </citation>
    <scope>NUCLEOTIDE SEQUENCE</scope>
    <source>
        <strain evidence="10">Ex8</strain>
    </source>
</reference>
<sequence length="597" mass="64313">MSLTIPQASQAGLFKPGYTSYDAEDGAVIRNIDACRTIAQTVQTSLGPYGRNKIVINHLSKMILTSDAATILRELEVVHPAAKLLVMASQQQEAEMGDGTNMVIVLAGELLKKAEELIRMGLKTSDIVSGYEKAQAYALKALEELEVDSVADVRSPEELRKALRTVIAAKQSGSEDVLSKLIAEAVLAVLPKNPANFNVDNIRVVKIMGGDLSSSKVVKGMVFGREPEGSVKKAKNAKVGVFSCPIDISQTETKGTVLLHNAKEMMDFSKGEESQLEAAIKELYDSGLRVVVAGANVGELALHFLNRMGILVIKVLSKFELRRLCRVCGATPLARLGAPMPDEMGSIDIVETMEIGGDRVTVFRQESDSAVTRTATIVLRGATQNHLDDVERAIDDGVNVIKAVTKDSRLVPGAGATEMQLVERLGHYADKTPGLPQYAIRKYAEAFEVIPRTLAESAGLDATEVLARLYTAHQQRLNTSEVKSRSGARKPTKGDEVEGSDDEEEEEEESASSSSSADTSDSEEPYWTTGVDVDASDASGILDAVEEQILDLLVTKSWAIRLATEAARTVLSVDQIIVARQAGGPKPPGPNPNWDED</sequence>
<evidence type="ECO:0000256" key="6">
    <source>
        <dbReference type="ARBA" id="ARBA00023186"/>
    </source>
</evidence>
<evidence type="ECO:0000256" key="8">
    <source>
        <dbReference type="RuleBase" id="RU004187"/>
    </source>
</evidence>
<comment type="caution">
    <text evidence="10">The sequence shown here is derived from an EMBL/GenBank/DDBJ whole genome shotgun (WGS) entry which is preliminary data.</text>
</comment>
<evidence type="ECO:0000256" key="7">
    <source>
        <dbReference type="ARBA" id="ARBA00029602"/>
    </source>
</evidence>
<accession>A0AAN6EVL6</accession>
<dbReference type="EMBL" id="JAJGCB010000008">
    <property type="protein sequence ID" value="KAJ8991539.1"/>
    <property type="molecule type" value="Genomic_DNA"/>
</dbReference>
<dbReference type="PROSITE" id="PS00995">
    <property type="entry name" value="TCP1_3"/>
    <property type="match status" value="1"/>
</dbReference>
<dbReference type="SUPFAM" id="SSF52029">
    <property type="entry name" value="GroEL apical domain-like"/>
    <property type="match status" value="1"/>
</dbReference>
<dbReference type="GO" id="GO:0140662">
    <property type="term" value="F:ATP-dependent protein folding chaperone"/>
    <property type="evidence" value="ECO:0007669"/>
    <property type="project" value="InterPro"/>
</dbReference>
<evidence type="ECO:0000313" key="11">
    <source>
        <dbReference type="Proteomes" id="UP001161757"/>
    </source>
</evidence>
<comment type="similarity">
    <text evidence="2 8">Belongs to the TCP-1 chaperonin family.</text>
</comment>
<dbReference type="AlphaFoldDB" id="A0AAN6EVL6"/>
<dbReference type="PANTHER" id="PTHR11353">
    <property type="entry name" value="CHAPERONIN"/>
    <property type="match status" value="1"/>
</dbReference>
<dbReference type="Gene3D" id="1.10.560.10">
    <property type="entry name" value="GroEL-like equatorial domain"/>
    <property type="match status" value="2"/>
</dbReference>
<keyword evidence="5 8" id="KW-0067">ATP-binding</keyword>
<dbReference type="InterPro" id="IPR012721">
    <property type="entry name" value="Chap_CCT_theta"/>
</dbReference>
<dbReference type="InterPro" id="IPR027409">
    <property type="entry name" value="GroEL-like_apical_dom_sf"/>
</dbReference>
<feature type="region of interest" description="Disordered" evidence="9">
    <location>
        <begin position="477"/>
        <end position="530"/>
    </location>
</feature>
<evidence type="ECO:0000256" key="1">
    <source>
        <dbReference type="ARBA" id="ARBA00004496"/>
    </source>
</evidence>
<feature type="compositionally biased region" description="Acidic residues" evidence="9">
    <location>
        <begin position="497"/>
        <end position="510"/>
    </location>
</feature>
<evidence type="ECO:0000256" key="2">
    <source>
        <dbReference type="ARBA" id="ARBA00008020"/>
    </source>
</evidence>
<dbReference type="SUPFAM" id="SSF54849">
    <property type="entry name" value="GroEL-intermediate domain like"/>
    <property type="match status" value="1"/>
</dbReference>
<evidence type="ECO:0000256" key="4">
    <source>
        <dbReference type="ARBA" id="ARBA00022741"/>
    </source>
</evidence>
<keyword evidence="6 8" id="KW-0143">Chaperone</keyword>
<dbReference type="Proteomes" id="UP001161757">
    <property type="component" value="Unassembled WGS sequence"/>
</dbReference>
<dbReference type="CDD" id="cd03341">
    <property type="entry name" value="TCP1_theta"/>
    <property type="match status" value="1"/>
</dbReference>
<dbReference type="InterPro" id="IPR002423">
    <property type="entry name" value="Cpn60/GroEL/TCP-1"/>
</dbReference>
<dbReference type="Gene3D" id="3.50.7.10">
    <property type="entry name" value="GroEL"/>
    <property type="match status" value="1"/>
</dbReference>
<dbReference type="NCBIfam" id="TIGR02346">
    <property type="entry name" value="chap_CCT_theta"/>
    <property type="match status" value="1"/>
</dbReference>
<proteinExistence type="inferred from homology"/>
<dbReference type="SUPFAM" id="SSF48592">
    <property type="entry name" value="GroEL equatorial domain-like"/>
    <property type="match status" value="1"/>
</dbReference>
<protein>
    <recommendedName>
        <fullName evidence="7">CCT-theta</fullName>
    </recommendedName>
</protein>
<evidence type="ECO:0000256" key="5">
    <source>
        <dbReference type="ARBA" id="ARBA00022840"/>
    </source>
</evidence>
<dbReference type="GO" id="GO:0051082">
    <property type="term" value="F:unfolded protein binding"/>
    <property type="evidence" value="ECO:0007669"/>
    <property type="project" value="InterPro"/>
</dbReference>
<gene>
    <name evidence="10" type="primary">CCT8</name>
    <name evidence="10" type="ORF">HRR80_004871</name>
</gene>
<dbReference type="InterPro" id="IPR017998">
    <property type="entry name" value="Chaperone_TCP-1"/>
</dbReference>
<dbReference type="GO" id="GO:0005832">
    <property type="term" value="C:chaperonin-containing T-complex"/>
    <property type="evidence" value="ECO:0007669"/>
    <property type="project" value="UniProtKB-ARBA"/>
</dbReference>
<dbReference type="Pfam" id="PF00118">
    <property type="entry name" value="Cpn60_TCP1"/>
    <property type="match status" value="1"/>
</dbReference>
<dbReference type="GO" id="GO:0005524">
    <property type="term" value="F:ATP binding"/>
    <property type="evidence" value="ECO:0007669"/>
    <property type="project" value="UniProtKB-KW"/>
</dbReference>